<accession>A0A0V1JVF5</accession>
<reference evidence="1 2" key="1">
    <citation type="submission" date="2015-01" db="EMBL/GenBank/DDBJ databases">
        <title>Evolution of Trichinella species and genotypes.</title>
        <authorList>
            <person name="Korhonen P.K."/>
            <person name="Edoardo P."/>
            <person name="Giuseppe L.R."/>
            <person name="Gasser R.B."/>
        </authorList>
    </citation>
    <scope>NUCLEOTIDE SEQUENCE [LARGE SCALE GENOMIC DNA]</scope>
    <source>
        <strain evidence="1">ISS176</strain>
    </source>
</reference>
<proteinExistence type="predicted"/>
<dbReference type="Proteomes" id="UP000054826">
    <property type="component" value="Unassembled WGS sequence"/>
</dbReference>
<organism evidence="1 2">
    <name type="scientific">Trichinella pseudospiralis</name>
    <name type="common">Parasitic roundworm</name>
    <dbReference type="NCBI Taxonomy" id="6337"/>
    <lineage>
        <taxon>Eukaryota</taxon>
        <taxon>Metazoa</taxon>
        <taxon>Ecdysozoa</taxon>
        <taxon>Nematoda</taxon>
        <taxon>Enoplea</taxon>
        <taxon>Dorylaimia</taxon>
        <taxon>Trichinellida</taxon>
        <taxon>Trichinellidae</taxon>
        <taxon>Trichinella</taxon>
    </lineage>
</organism>
<protein>
    <submittedName>
        <fullName evidence="1">Uncharacterized protein</fullName>
    </submittedName>
</protein>
<evidence type="ECO:0000313" key="2">
    <source>
        <dbReference type="Proteomes" id="UP000054826"/>
    </source>
</evidence>
<sequence>MLHFASQIKWLIIYKVFFVDPIRIRSAIIPRYLLDHTGNLLRLHHQCLIKNITKQKQRYSSLDWIQIYASLH</sequence>
<name>A0A0V1JVF5_TRIPS</name>
<dbReference type="AlphaFoldDB" id="A0A0V1JVF5"/>
<dbReference type="EMBL" id="JYDV01000045">
    <property type="protein sequence ID" value="KRZ38517.1"/>
    <property type="molecule type" value="Genomic_DNA"/>
</dbReference>
<evidence type="ECO:0000313" key="1">
    <source>
        <dbReference type="EMBL" id="KRZ38517.1"/>
    </source>
</evidence>
<comment type="caution">
    <text evidence="1">The sequence shown here is derived from an EMBL/GenBank/DDBJ whole genome shotgun (WGS) entry which is preliminary data.</text>
</comment>
<gene>
    <name evidence="1" type="ORF">T4C_5380</name>
</gene>